<evidence type="ECO:0000259" key="1">
    <source>
        <dbReference type="PROSITE" id="PS50404"/>
    </source>
</evidence>
<dbReference type="Gene3D" id="1.20.1050.10">
    <property type="match status" value="1"/>
</dbReference>
<proteinExistence type="predicted"/>
<dbReference type="Proteomes" id="UP000185753">
    <property type="component" value="Unassembled WGS sequence"/>
</dbReference>
<dbReference type="Gene3D" id="3.40.30.10">
    <property type="entry name" value="Glutaredoxin"/>
    <property type="match status" value="1"/>
</dbReference>
<organism evidence="2 3">
    <name type="scientific">Acinetobacter gandensis</name>
    <dbReference type="NCBI Taxonomy" id="1443941"/>
    <lineage>
        <taxon>Bacteria</taxon>
        <taxon>Pseudomonadati</taxon>
        <taxon>Pseudomonadota</taxon>
        <taxon>Gammaproteobacteria</taxon>
        <taxon>Moraxellales</taxon>
        <taxon>Moraxellaceae</taxon>
        <taxon>Acinetobacter</taxon>
    </lineage>
</organism>
<dbReference type="InterPro" id="IPR036249">
    <property type="entry name" value="Thioredoxin-like_sf"/>
</dbReference>
<dbReference type="GO" id="GO:0006559">
    <property type="term" value="P:L-phenylalanine catabolic process"/>
    <property type="evidence" value="ECO:0007669"/>
    <property type="project" value="TreeGrafter"/>
</dbReference>
<dbReference type="SUPFAM" id="SSF47616">
    <property type="entry name" value="GST C-terminal domain-like"/>
    <property type="match status" value="1"/>
</dbReference>
<reference evidence="3" key="1">
    <citation type="submission" date="2016-06" db="EMBL/GenBank/DDBJ databases">
        <authorList>
            <person name="Radolfova-Krizova L."/>
            <person name="Nemec A."/>
        </authorList>
    </citation>
    <scope>NUCLEOTIDE SEQUENCE [LARGE SCALE GENOMIC DNA]</scope>
    <source>
        <strain evidence="3">ANC 4275</strain>
    </source>
</reference>
<dbReference type="OrthoDB" id="9799538at2"/>
<dbReference type="CDD" id="cd03043">
    <property type="entry name" value="GST_N_1"/>
    <property type="match status" value="1"/>
</dbReference>
<dbReference type="SFLD" id="SFLDS00019">
    <property type="entry name" value="Glutathione_Transferase_(cytos"/>
    <property type="match status" value="1"/>
</dbReference>
<evidence type="ECO:0000313" key="2">
    <source>
        <dbReference type="EMBL" id="OBX30123.1"/>
    </source>
</evidence>
<dbReference type="SFLD" id="SFLDG00358">
    <property type="entry name" value="Main_(cytGST)"/>
    <property type="match status" value="1"/>
</dbReference>
<dbReference type="GO" id="GO:0006749">
    <property type="term" value="P:glutathione metabolic process"/>
    <property type="evidence" value="ECO:0007669"/>
    <property type="project" value="TreeGrafter"/>
</dbReference>
<dbReference type="CDD" id="cd03194">
    <property type="entry name" value="GST_C_3"/>
    <property type="match status" value="1"/>
</dbReference>
<protein>
    <submittedName>
        <fullName evidence="2">Glutathione S-transferase</fullName>
    </submittedName>
</protein>
<dbReference type="EMBL" id="LZDS01000001">
    <property type="protein sequence ID" value="OBX30123.1"/>
    <property type="molecule type" value="Genomic_DNA"/>
</dbReference>
<dbReference type="PROSITE" id="PS50404">
    <property type="entry name" value="GST_NTER"/>
    <property type="match status" value="1"/>
</dbReference>
<dbReference type="InterPro" id="IPR040079">
    <property type="entry name" value="Glutathione_S-Trfase"/>
</dbReference>
<dbReference type="Pfam" id="PF13410">
    <property type="entry name" value="GST_C_2"/>
    <property type="match status" value="1"/>
</dbReference>
<dbReference type="GO" id="GO:0004364">
    <property type="term" value="F:glutathione transferase activity"/>
    <property type="evidence" value="ECO:0007669"/>
    <property type="project" value="TreeGrafter"/>
</dbReference>
<gene>
    <name evidence="2" type="ORF">A9J31_01030</name>
</gene>
<sequence>MMQLYIVNKNYSTWSMRPWLVLQAFKLPFEEVMIPFAADPYTGEFKRRIQAVHDNAKVPVLQDGDLVIWDSLAICEYLAEQFPNHALWPQDRAQRAWARSICAEMHSSFSHLRSLCSMNIQADFSAHGAMLWQQHAELRAEVARIERIWASREQATQFLCGEFSIADAFFAPVVTRFKTFQLPVSVETQQYMDLVLQHPAMKKWVEAALQEATVVGMEQYRR</sequence>
<dbReference type="GO" id="GO:0016034">
    <property type="term" value="F:maleylacetoacetate isomerase activity"/>
    <property type="evidence" value="ECO:0007669"/>
    <property type="project" value="TreeGrafter"/>
</dbReference>
<dbReference type="AlphaFoldDB" id="A0A1A7RFB9"/>
<dbReference type="SUPFAM" id="SSF52833">
    <property type="entry name" value="Thioredoxin-like"/>
    <property type="match status" value="1"/>
</dbReference>
<dbReference type="PANTHER" id="PTHR42673:SF4">
    <property type="entry name" value="MALEYLACETOACETATE ISOMERASE"/>
    <property type="match status" value="1"/>
</dbReference>
<dbReference type="STRING" id="1443941.A9J31_01030"/>
<dbReference type="InterPro" id="IPR004045">
    <property type="entry name" value="Glutathione_S-Trfase_N"/>
</dbReference>
<dbReference type="RefSeq" id="WP_067761659.1">
    <property type="nucleotide sequence ID" value="NZ_LZDS01000001.1"/>
</dbReference>
<dbReference type="InterPro" id="IPR036282">
    <property type="entry name" value="Glutathione-S-Trfase_C_sf"/>
</dbReference>
<comment type="caution">
    <text evidence="2">The sequence shown here is derived from an EMBL/GenBank/DDBJ whole genome shotgun (WGS) entry which is preliminary data.</text>
</comment>
<feature type="domain" description="GST N-terminal" evidence="1">
    <location>
        <begin position="2"/>
        <end position="86"/>
    </location>
</feature>
<keyword evidence="2" id="KW-0808">Transferase</keyword>
<dbReference type="PANTHER" id="PTHR42673">
    <property type="entry name" value="MALEYLACETOACETATE ISOMERASE"/>
    <property type="match status" value="1"/>
</dbReference>
<name>A0A1A7RFB9_9GAMM</name>
<keyword evidence="3" id="KW-1185">Reference proteome</keyword>
<accession>A0A1A7RFB9</accession>
<evidence type="ECO:0000313" key="3">
    <source>
        <dbReference type="Proteomes" id="UP000185753"/>
    </source>
</evidence>
<dbReference type="Pfam" id="PF13409">
    <property type="entry name" value="GST_N_2"/>
    <property type="match status" value="1"/>
</dbReference>